<reference evidence="8 9" key="1">
    <citation type="journal article" date="2021" name="ISME Commun">
        <title>Automated analysis of genomic sequences facilitates high-throughput and comprehensive description of bacteria.</title>
        <authorList>
            <person name="Hitch T.C.A."/>
        </authorList>
    </citation>
    <scope>NUCLEOTIDE SEQUENCE [LARGE SCALE GENOMIC DNA]</scope>
    <source>
        <strain evidence="8 9">Sanger_03</strain>
    </source>
</reference>
<dbReference type="PANTHER" id="PTHR34108:SF1">
    <property type="entry name" value="SEPTUM SITE-DETERMINING PROTEIN MINC"/>
    <property type="match status" value="1"/>
</dbReference>
<sequence>MNFLKDHVIIKSNKYGLTVYLDSEIEYKELLVEIENKFRASSRFFRGNEVALSFENRILTKAEEKEIVGIISTAADIRILCIIDHDAKTNQMYKSIVDETLAMVPEADGTFYRGTLKRRQLLETERSIIIIGDIEEGATVVSKGNIIVIGAIYGSAQAGASGKVDAFIAALDMEPAHLKIGDLEVRPVIGGDYSWAKLS</sequence>
<keyword evidence="2" id="KW-0132">Cell division</keyword>
<evidence type="ECO:0000256" key="3">
    <source>
        <dbReference type="ARBA" id="ARBA00023210"/>
    </source>
</evidence>
<keyword evidence="4" id="KW-0131">Cell cycle</keyword>
<protein>
    <recommendedName>
        <fullName evidence="10">Septum site-determining protein MinC</fullName>
    </recommendedName>
</protein>
<dbReference type="Pfam" id="PF22642">
    <property type="entry name" value="MinC_N_1"/>
    <property type="match status" value="1"/>
</dbReference>
<evidence type="ECO:0000259" key="6">
    <source>
        <dbReference type="Pfam" id="PF03775"/>
    </source>
</evidence>
<dbReference type="Gene3D" id="3.30.160.540">
    <property type="match status" value="1"/>
</dbReference>
<dbReference type="InterPro" id="IPR036145">
    <property type="entry name" value="MinC_C_sf"/>
</dbReference>
<evidence type="ECO:0000259" key="7">
    <source>
        <dbReference type="Pfam" id="PF22642"/>
    </source>
</evidence>
<feature type="domain" description="Septum site-determining protein MinC N-terminal" evidence="7">
    <location>
        <begin position="8"/>
        <end position="81"/>
    </location>
</feature>
<dbReference type="InterPro" id="IPR016098">
    <property type="entry name" value="CAP/MinC_C"/>
</dbReference>
<feature type="domain" description="Septum formation inhibitor MinC C-terminal" evidence="6">
    <location>
        <begin position="112"/>
        <end position="184"/>
    </location>
</feature>
<evidence type="ECO:0000256" key="2">
    <source>
        <dbReference type="ARBA" id="ARBA00022618"/>
    </source>
</evidence>
<keyword evidence="3" id="KW-0717">Septation</keyword>
<evidence type="ECO:0000313" key="8">
    <source>
        <dbReference type="EMBL" id="MCU6685495.1"/>
    </source>
</evidence>
<comment type="similarity">
    <text evidence="1">Belongs to the MinC family.</text>
</comment>
<proteinExistence type="inferred from homology"/>
<evidence type="ECO:0008006" key="10">
    <source>
        <dbReference type="Google" id="ProtNLM"/>
    </source>
</evidence>
<gene>
    <name evidence="8" type="ORF">OCV99_02810</name>
</gene>
<evidence type="ECO:0000256" key="4">
    <source>
        <dbReference type="ARBA" id="ARBA00023306"/>
    </source>
</evidence>
<dbReference type="Proteomes" id="UP001652431">
    <property type="component" value="Unassembled WGS sequence"/>
</dbReference>
<name>A0ABT2RJA7_9FIRM</name>
<evidence type="ECO:0000256" key="5">
    <source>
        <dbReference type="ARBA" id="ARBA00046874"/>
    </source>
</evidence>
<dbReference type="PANTHER" id="PTHR34108">
    <property type="entry name" value="SEPTUM SITE-DETERMINING PROTEIN MINC"/>
    <property type="match status" value="1"/>
</dbReference>
<dbReference type="Gene3D" id="2.160.20.70">
    <property type="match status" value="1"/>
</dbReference>
<dbReference type="InterPro" id="IPR055219">
    <property type="entry name" value="MinC_N_1"/>
</dbReference>
<dbReference type="InterPro" id="IPR005526">
    <property type="entry name" value="Septum_form_inhib_MinC_C"/>
</dbReference>
<comment type="subunit">
    <text evidence="5">Interacts with MinD and FtsZ.</text>
</comment>
<comment type="caution">
    <text evidence="8">The sequence shown here is derived from an EMBL/GenBank/DDBJ whole genome shotgun (WGS) entry which is preliminary data.</text>
</comment>
<dbReference type="SUPFAM" id="SSF63848">
    <property type="entry name" value="Cell-division inhibitor MinC, C-terminal domain"/>
    <property type="match status" value="1"/>
</dbReference>
<dbReference type="InterPro" id="IPR013033">
    <property type="entry name" value="MinC"/>
</dbReference>
<evidence type="ECO:0000313" key="9">
    <source>
        <dbReference type="Proteomes" id="UP001652431"/>
    </source>
</evidence>
<accession>A0ABT2RJA7</accession>
<dbReference type="Pfam" id="PF03775">
    <property type="entry name" value="MinC_C"/>
    <property type="match status" value="1"/>
</dbReference>
<evidence type="ECO:0000256" key="1">
    <source>
        <dbReference type="ARBA" id="ARBA00006291"/>
    </source>
</evidence>
<organism evidence="8 9">
    <name type="scientific">Dorea acetigenes</name>
    <dbReference type="NCBI Taxonomy" id="2981787"/>
    <lineage>
        <taxon>Bacteria</taxon>
        <taxon>Bacillati</taxon>
        <taxon>Bacillota</taxon>
        <taxon>Clostridia</taxon>
        <taxon>Lachnospirales</taxon>
        <taxon>Lachnospiraceae</taxon>
        <taxon>Dorea</taxon>
    </lineage>
</organism>
<keyword evidence="9" id="KW-1185">Reference proteome</keyword>
<dbReference type="EMBL" id="JAOQJU010000002">
    <property type="protein sequence ID" value="MCU6685495.1"/>
    <property type="molecule type" value="Genomic_DNA"/>
</dbReference>